<keyword evidence="8 13" id="KW-0560">Oxidoreductase</keyword>
<keyword evidence="15" id="KW-1185">Reference proteome</keyword>
<dbReference type="CDD" id="cd11041">
    <property type="entry name" value="CYP503A1-like"/>
    <property type="match status" value="1"/>
</dbReference>
<evidence type="ECO:0000313" key="15">
    <source>
        <dbReference type="Proteomes" id="UP000256690"/>
    </source>
</evidence>
<dbReference type="PROSITE" id="PS00086">
    <property type="entry name" value="CYTOCHROME_P450"/>
    <property type="match status" value="1"/>
</dbReference>
<evidence type="ECO:0000256" key="3">
    <source>
        <dbReference type="ARBA" id="ARBA00010617"/>
    </source>
</evidence>
<evidence type="ECO:0008006" key="16">
    <source>
        <dbReference type="Google" id="ProtNLM"/>
    </source>
</evidence>
<dbReference type="AlphaFoldDB" id="A0A3D8SUD3"/>
<dbReference type="InterPro" id="IPR036396">
    <property type="entry name" value="Cyt_P450_sf"/>
</dbReference>
<keyword evidence="11" id="KW-0472">Membrane</keyword>
<sequence length="366" mass="41557">MREEVDIALPMELPTSTDWAEVDISTQVLRVICRVSGRAFVGTGLHRNEEWINISCNYTKDLFLAALKLRAVPSFVRPVLALFLPDLRRVYRHNDRARALVQPILQQREQNEKASAEYTKPNDTIQWIRDLIPEADRKDYAYQGAAQLAITAVSVQSTSKLIVNVLLNLMKYGEYVPVLKEEIEVVLAESGGVWTLESMGRLERLDSFMRESLRFEPPLTATFQRRAMKPLQLSDGTDIPSGALLLAPADAIAFDPNFYPDPEAFDGLRFYKLRQQANENGSAAKVGSKVRHQFVATSETQVQFGLGRHACPGRWFAGHVIKMVVAAVLLDYDLKFRDGEEKRKTFLFQTTNMPDPKTRILMRRKV</sequence>
<evidence type="ECO:0000256" key="1">
    <source>
        <dbReference type="ARBA" id="ARBA00001971"/>
    </source>
</evidence>
<comment type="similarity">
    <text evidence="3 13">Belongs to the cytochrome P450 family.</text>
</comment>
<dbReference type="InterPro" id="IPR002403">
    <property type="entry name" value="Cyt_P450_E_grp-IV"/>
</dbReference>
<dbReference type="Proteomes" id="UP000256690">
    <property type="component" value="Unassembled WGS sequence"/>
</dbReference>
<comment type="cofactor">
    <cofactor evidence="1 12">
        <name>heme</name>
        <dbReference type="ChEBI" id="CHEBI:30413"/>
    </cofactor>
</comment>
<dbReference type="PANTHER" id="PTHR46206">
    <property type="entry name" value="CYTOCHROME P450"/>
    <property type="match status" value="1"/>
</dbReference>
<dbReference type="PRINTS" id="PR00465">
    <property type="entry name" value="EP450IV"/>
</dbReference>
<comment type="subcellular location">
    <subcellularLocation>
        <location evidence="2">Membrane</location>
    </subcellularLocation>
</comment>
<evidence type="ECO:0000256" key="6">
    <source>
        <dbReference type="ARBA" id="ARBA00022723"/>
    </source>
</evidence>
<keyword evidence="6 12" id="KW-0479">Metal-binding</keyword>
<evidence type="ECO:0000256" key="4">
    <source>
        <dbReference type="ARBA" id="ARBA00022617"/>
    </source>
</evidence>
<evidence type="ECO:0000256" key="2">
    <source>
        <dbReference type="ARBA" id="ARBA00004370"/>
    </source>
</evidence>
<evidence type="ECO:0000256" key="7">
    <source>
        <dbReference type="ARBA" id="ARBA00022989"/>
    </source>
</evidence>
<name>A0A3D8SUD3_9EURO</name>
<evidence type="ECO:0000256" key="11">
    <source>
        <dbReference type="ARBA" id="ARBA00023136"/>
    </source>
</evidence>
<dbReference type="Gene3D" id="1.10.630.10">
    <property type="entry name" value="Cytochrome P450"/>
    <property type="match status" value="1"/>
</dbReference>
<dbReference type="GO" id="GO:0004497">
    <property type="term" value="F:monooxygenase activity"/>
    <property type="evidence" value="ECO:0007669"/>
    <property type="project" value="UniProtKB-KW"/>
</dbReference>
<protein>
    <recommendedName>
        <fullName evidence="16">Cytochrome P450</fullName>
    </recommendedName>
</protein>
<dbReference type="InterPro" id="IPR001128">
    <property type="entry name" value="Cyt_P450"/>
</dbReference>
<keyword evidence="4 12" id="KW-0349">Heme</keyword>
<evidence type="ECO:0000256" key="9">
    <source>
        <dbReference type="ARBA" id="ARBA00023004"/>
    </source>
</evidence>
<evidence type="ECO:0000313" key="14">
    <source>
        <dbReference type="EMBL" id="RDW89917.1"/>
    </source>
</evidence>
<gene>
    <name evidence="14" type="ORF">DSM5745_01692</name>
</gene>
<dbReference type="GO" id="GO:0019748">
    <property type="term" value="P:secondary metabolic process"/>
    <property type="evidence" value="ECO:0007669"/>
    <property type="project" value="UniProtKB-ARBA"/>
</dbReference>
<dbReference type="GO" id="GO:0005506">
    <property type="term" value="F:iron ion binding"/>
    <property type="evidence" value="ECO:0007669"/>
    <property type="project" value="InterPro"/>
</dbReference>
<keyword evidence="7" id="KW-1133">Transmembrane helix</keyword>
<evidence type="ECO:0000256" key="8">
    <source>
        <dbReference type="ARBA" id="ARBA00023002"/>
    </source>
</evidence>
<keyword evidence="9 12" id="KW-0408">Iron</keyword>
<dbReference type="SUPFAM" id="SSF48264">
    <property type="entry name" value="Cytochrome P450"/>
    <property type="match status" value="1"/>
</dbReference>
<reference evidence="14 15" key="1">
    <citation type="journal article" date="2018" name="IMA Fungus">
        <title>IMA Genome-F 9: Draft genome sequence of Annulohypoxylon stygium, Aspergillus mulundensis, Berkeleyomyces basicola (syn. Thielaviopsis basicola), Ceratocystis smalleyi, two Cercospora beticola strains, Coleophoma cylindrospora, Fusarium fracticaudum, Phialophora cf. hyalina, and Morchella septimelata.</title>
        <authorList>
            <person name="Wingfield B.D."/>
            <person name="Bills G.F."/>
            <person name="Dong Y."/>
            <person name="Huang W."/>
            <person name="Nel W.J."/>
            <person name="Swalarsk-Parry B.S."/>
            <person name="Vaghefi N."/>
            <person name="Wilken P.M."/>
            <person name="An Z."/>
            <person name="de Beer Z.W."/>
            <person name="De Vos L."/>
            <person name="Chen L."/>
            <person name="Duong T.A."/>
            <person name="Gao Y."/>
            <person name="Hammerbacher A."/>
            <person name="Kikkert J.R."/>
            <person name="Li Y."/>
            <person name="Li H."/>
            <person name="Li K."/>
            <person name="Li Q."/>
            <person name="Liu X."/>
            <person name="Ma X."/>
            <person name="Naidoo K."/>
            <person name="Pethybridge S.J."/>
            <person name="Sun J."/>
            <person name="Steenkamp E.T."/>
            <person name="van der Nest M.A."/>
            <person name="van Wyk S."/>
            <person name="Wingfield M.J."/>
            <person name="Xiong C."/>
            <person name="Yue Q."/>
            <person name="Zhang X."/>
        </authorList>
    </citation>
    <scope>NUCLEOTIDE SEQUENCE [LARGE SCALE GENOMIC DNA]</scope>
    <source>
        <strain evidence="14 15">DSM 5745</strain>
    </source>
</reference>
<dbReference type="EMBL" id="PVWQ01000002">
    <property type="protein sequence ID" value="RDW89917.1"/>
    <property type="molecule type" value="Genomic_DNA"/>
</dbReference>
<dbReference type="STRING" id="1810919.A0A3D8SUD3"/>
<evidence type="ECO:0000256" key="12">
    <source>
        <dbReference type="PIRSR" id="PIRSR602403-1"/>
    </source>
</evidence>
<evidence type="ECO:0000256" key="5">
    <source>
        <dbReference type="ARBA" id="ARBA00022692"/>
    </source>
</evidence>
<feature type="binding site" description="axial binding residue" evidence="12">
    <location>
        <position position="311"/>
    </location>
    <ligand>
        <name>heme</name>
        <dbReference type="ChEBI" id="CHEBI:30413"/>
    </ligand>
    <ligandPart>
        <name>Fe</name>
        <dbReference type="ChEBI" id="CHEBI:18248"/>
    </ligandPart>
</feature>
<evidence type="ECO:0000256" key="13">
    <source>
        <dbReference type="RuleBase" id="RU000461"/>
    </source>
</evidence>
<dbReference type="RefSeq" id="XP_026606871.1">
    <property type="nucleotide sequence ID" value="XM_026743708.1"/>
</dbReference>
<comment type="caution">
    <text evidence="14">The sequence shown here is derived from an EMBL/GenBank/DDBJ whole genome shotgun (WGS) entry which is preliminary data.</text>
</comment>
<proteinExistence type="inferred from homology"/>
<accession>A0A3D8SUD3</accession>
<dbReference type="GO" id="GO:0016705">
    <property type="term" value="F:oxidoreductase activity, acting on paired donors, with incorporation or reduction of molecular oxygen"/>
    <property type="evidence" value="ECO:0007669"/>
    <property type="project" value="InterPro"/>
</dbReference>
<organism evidence="14 15">
    <name type="scientific">Aspergillus mulundensis</name>
    <dbReference type="NCBI Taxonomy" id="1810919"/>
    <lineage>
        <taxon>Eukaryota</taxon>
        <taxon>Fungi</taxon>
        <taxon>Dikarya</taxon>
        <taxon>Ascomycota</taxon>
        <taxon>Pezizomycotina</taxon>
        <taxon>Eurotiomycetes</taxon>
        <taxon>Eurotiomycetidae</taxon>
        <taxon>Eurotiales</taxon>
        <taxon>Aspergillaceae</taxon>
        <taxon>Aspergillus</taxon>
        <taxon>Aspergillus subgen. Nidulantes</taxon>
    </lineage>
</organism>
<evidence type="ECO:0000256" key="10">
    <source>
        <dbReference type="ARBA" id="ARBA00023033"/>
    </source>
</evidence>
<dbReference type="GO" id="GO:0020037">
    <property type="term" value="F:heme binding"/>
    <property type="evidence" value="ECO:0007669"/>
    <property type="project" value="InterPro"/>
</dbReference>
<keyword evidence="5" id="KW-0812">Transmembrane</keyword>
<dbReference type="GO" id="GO:0016020">
    <property type="term" value="C:membrane"/>
    <property type="evidence" value="ECO:0007669"/>
    <property type="project" value="UniProtKB-SubCell"/>
</dbReference>
<dbReference type="InterPro" id="IPR017972">
    <property type="entry name" value="Cyt_P450_CS"/>
</dbReference>
<dbReference type="Pfam" id="PF00067">
    <property type="entry name" value="p450"/>
    <property type="match status" value="1"/>
</dbReference>
<dbReference type="GeneID" id="38112062"/>
<keyword evidence="10 13" id="KW-0503">Monooxygenase</keyword>
<dbReference type="OrthoDB" id="1844152at2759"/>